<dbReference type="PANTHER" id="PTHR11365">
    <property type="entry name" value="5-OXOPROLINASE RELATED"/>
    <property type="match status" value="1"/>
</dbReference>
<accession>A0ABS4G807</accession>
<proteinExistence type="predicted"/>
<sequence length="582" mass="63518">MDKNRVDAVTIEIVGNLLLSIAEEMGHALIRSAYSTNIKERRDISTAVFDPEGNMVSQAEHVAMHLGSLLGIVHEVYKKFETSEIHEGDMFIGNDPYNGGGTHLPDITLVAPAFVEGKLVGWVANLAHHSDVGGKVPGSTSGDAISIFQEGLKIPIVRIMKEGTLEKDIVNFIATNSRLPKERHGDLQAQVATNTVGIKRLKEAYRRYGDLLIESMHELQNYAERKLKAGIKDLKDGIYTFTDYMDDAGVASKNPIPIRVRIEIKDDTMTLNFAGTNPQVNGPINVTYNGLLATVFYSLKALINPDIPSNAGIYRAFKIECEEGLIINAKNPAPVGARIDTCQRVVDTIFGALAPAVPDRVIAACNSSVTSAIFSGKDPRDEDKFFVYLEVVAGGSGASRYKDGLSGVQVHMTNTSNLPVEALEMEFPLVTVNRYELREDSGGAGTNRGGLGITREYEIMFDGISYTGLGDRQIFLPWGLEGGLEGAGGAYFLERHDGSRQQLPSKCTDIPLNKGDIISVRTPGSGGYGDPVRREPERVLMDVIDRKVSPKNAAALYRVKVIKDGYTWKIDEAETNMLRGRG</sequence>
<dbReference type="GO" id="GO:0047423">
    <property type="term" value="F:N-methylhydantoinase (ATP-hydrolyzing) activity"/>
    <property type="evidence" value="ECO:0007669"/>
    <property type="project" value="UniProtKB-EC"/>
</dbReference>
<dbReference type="InterPro" id="IPR045079">
    <property type="entry name" value="Oxoprolinase-like"/>
</dbReference>
<dbReference type="RefSeq" id="WP_209460858.1">
    <property type="nucleotide sequence ID" value="NZ_JAGGKC010000037.1"/>
</dbReference>
<dbReference type="PANTHER" id="PTHR11365:SF23">
    <property type="entry name" value="HYPOTHETICAL 5-OXOPROLINASE (EUROFUNG)-RELATED"/>
    <property type="match status" value="1"/>
</dbReference>
<gene>
    <name evidence="2" type="ORF">J2Z34_003213</name>
</gene>
<evidence type="ECO:0000313" key="2">
    <source>
        <dbReference type="EMBL" id="MBP1920698.1"/>
    </source>
</evidence>
<keyword evidence="3" id="KW-1185">Reference proteome</keyword>
<comment type="caution">
    <text evidence="2">The sequence shown here is derived from an EMBL/GenBank/DDBJ whole genome shotgun (WGS) entry which is preliminary data.</text>
</comment>
<evidence type="ECO:0000313" key="3">
    <source>
        <dbReference type="Proteomes" id="UP001519271"/>
    </source>
</evidence>
<dbReference type="EMBL" id="JAGGKC010000037">
    <property type="protein sequence ID" value="MBP1920698.1"/>
    <property type="molecule type" value="Genomic_DNA"/>
</dbReference>
<organism evidence="2 3">
    <name type="scientific">Youngiibacter multivorans</name>
    <dbReference type="NCBI Taxonomy" id="937251"/>
    <lineage>
        <taxon>Bacteria</taxon>
        <taxon>Bacillati</taxon>
        <taxon>Bacillota</taxon>
        <taxon>Clostridia</taxon>
        <taxon>Eubacteriales</taxon>
        <taxon>Clostridiaceae</taxon>
        <taxon>Youngiibacter</taxon>
    </lineage>
</organism>
<dbReference type="Pfam" id="PF02538">
    <property type="entry name" value="Hydantoinase_B"/>
    <property type="match status" value="1"/>
</dbReference>
<feature type="domain" description="Hydantoinase B/oxoprolinase" evidence="1">
    <location>
        <begin position="7"/>
        <end position="531"/>
    </location>
</feature>
<keyword evidence="2" id="KW-0378">Hydrolase</keyword>
<dbReference type="InterPro" id="IPR003692">
    <property type="entry name" value="Hydantoinase_B"/>
</dbReference>
<reference evidence="2 3" key="1">
    <citation type="submission" date="2021-03" db="EMBL/GenBank/DDBJ databases">
        <title>Genomic Encyclopedia of Type Strains, Phase IV (KMG-IV): sequencing the most valuable type-strain genomes for metagenomic binning, comparative biology and taxonomic classification.</title>
        <authorList>
            <person name="Goeker M."/>
        </authorList>
    </citation>
    <scope>NUCLEOTIDE SEQUENCE [LARGE SCALE GENOMIC DNA]</scope>
    <source>
        <strain evidence="2 3">DSM 6139</strain>
    </source>
</reference>
<dbReference type="Proteomes" id="UP001519271">
    <property type="component" value="Unassembled WGS sequence"/>
</dbReference>
<evidence type="ECO:0000259" key="1">
    <source>
        <dbReference type="Pfam" id="PF02538"/>
    </source>
</evidence>
<dbReference type="EC" id="3.5.2.14" evidence="2"/>
<protein>
    <submittedName>
        <fullName evidence="2">N-methylhydantoinase B</fullName>
        <ecNumber evidence="2">3.5.2.14</ecNumber>
    </submittedName>
</protein>
<name>A0ABS4G807_9CLOT</name>